<proteinExistence type="predicted"/>
<dbReference type="GO" id="GO:0008270">
    <property type="term" value="F:zinc ion binding"/>
    <property type="evidence" value="ECO:0007669"/>
    <property type="project" value="UniProtKB-KW"/>
</dbReference>
<dbReference type="GO" id="GO:0003964">
    <property type="term" value="F:RNA-directed DNA polymerase activity"/>
    <property type="evidence" value="ECO:0007669"/>
    <property type="project" value="UniProtKB-KW"/>
</dbReference>
<keyword evidence="4" id="KW-0808">Transferase</keyword>
<evidence type="ECO:0000256" key="1">
    <source>
        <dbReference type="PROSITE-ProRule" id="PRU00047"/>
    </source>
</evidence>
<keyword evidence="1" id="KW-0862">Zinc</keyword>
<dbReference type="InterPro" id="IPR032567">
    <property type="entry name" value="RTL1-rel"/>
</dbReference>
<reference evidence="4" key="1">
    <citation type="journal article" date="2019" name="Sci. Rep.">
        <title>Draft genome of Tanacetum cinerariifolium, the natural source of mosquito coil.</title>
        <authorList>
            <person name="Yamashiro T."/>
            <person name="Shiraishi A."/>
            <person name="Satake H."/>
            <person name="Nakayama K."/>
        </authorList>
    </citation>
    <scope>NUCLEOTIDE SEQUENCE</scope>
</reference>
<dbReference type="InterPro" id="IPR001878">
    <property type="entry name" value="Znf_CCHC"/>
</dbReference>
<evidence type="ECO:0000313" key="4">
    <source>
        <dbReference type="EMBL" id="GEY80221.1"/>
    </source>
</evidence>
<feature type="compositionally biased region" description="Basic and acidic residues" evidence="2">
    <location>
        <begin position="225"/>
        <end position="234"/>
    </location>
</feature>
<feature type="non-terminal residue" evidence="4">
    <location>
        <position position="1"/>
    </location>
</feature>
<feature type="domain" description="CCHC-type" evidence="3">
    <location>
        <begin position="363"/>
        <end position="379"/>
    </location>
</feature>
<feature type="region of interest" description="Disordered" evidence="2">
    <location>
        <begin position="1"/>
        <end position="35"/>
    </location>
</feature>
<dbReference type="PANTHER" id="PTHR15503:SF45">
    <property type="entry name" value="RNA-DIRECTED DNA POLYMERASE HOMOLOG"/>
    <property type="match status" value="1"/>
</dbReference>
<dbReference type="SUPFAM" id="SSF57756">
    <property type="entry name" value="Retrovirus zinc finger-like domains"/>
    <property type="match status" value="1"/>
</dbReference>
<dbReference type="PANTHER" id="PTHR15503">
    <property type="entry name" value="LDOC1 RELATED"/>
    <property type="match status" value="1"/>
</dbReference>
<dbReference type="Gene3D" id="3.10.10.10">
    <property type="entry name" value="HIV Type 1 Reverse Transcriptase, subunit A, domain 1"/>
    <property type="match status" value="1"/>
</dbReference>
<comment type="caution">
    <text evidence="4">The sequence shown here is derived from an EMBL/GenBank/DDBJ whole genome shotgun (WGS) entry which is preliminary data.</text>
</comment>
<dbReference type="InterPro" id="IPR043502">
    <property type="entry name" value="DNA/RNA_pol_sf"/>
</dbReference>
<dbReference type="Pfam" id="PF08284">
    <property type="entry name" value="RVP_2"/>
    <property type="match status" value="1"/>
</dbReference>
<evidence type="ECO:0000256" key="2">
    <source>
        <dbReference type="SAM" id="MobiDB-lite"/>
    </source>
</evidence>
<organism evidence="4">
    <name type="scientific">Tanacetum cinerariifolium</name>
    <name type="common">Dalmatian daisy</name>
    <name type="synonym">Chrysanthemum cinerariifolium</name>
    <dbReference type="NCBI Taxonomy" id="118510"/>
    <lineage>
        <taxon>Eukaryota</taxon>
        <taxon>Viridiplantae</taxon>
        <taxon>Streptophyta</taxon>
        <taxon>Embryophyta</taxon>
        <taxon>Tracheophyta</taxon>
        <taxon>Spermatophyta</taxon>
        <taxon>Magnoliopsida</taxon>
        <taxon>eudicotyledons</taxon>
        <taxon>Gunneridae</taxon>
        <taxon>Pentapetalae</taxon>
        <taxon>asterids</taxon>
        <taxon>campanulids</taxon>
        <taxon>Asterales</taxon>
        <taxon>Asteraceae</taxon>
        <taxon>Asteroideae</taxon>
        <taxon>Anthemideae</taxon>
        <taxon>Anthemidinae</taxon>
        <taxon>Tanacetum</taxon>
    </lineage>
</organism>
<accession>A0A699HT28</accession>
<feature type="compositionally biased region" description="Acidic residues" evidence="2">
    <location>
        <begin position="106"/>
        <end position="128"/>
    </location>
</feature>
<keyword evidence="4" id="KW-0695">RNA-directed DNA polymerase</keyword>
<dbReference type="EMBL" id="BKCJ010211085">
    <property type="protein sequence ID" value="GEY80221.1"/>
    <property type="molecule type" value="Genomic_DNA"/>
</dbReference>
<protein>
    <submittedName>
        <fullName evidence="4">Reverse transcriptase domain-containing protein</fullName>
    </submittedName>
</protein>
<dbReference type="InterPro" id="IPR036875">
    <property type="entry name" value="Znf_CCHC_sf"/>
</dbReference>
<feature type="region of interest" description="Disordered" evidence="2">
    <location>
        <begin position="225"/>
        <end position="259"/>
    </location>
</feature>
<keyword evidence="1" id="KW-0863">Zinc-finger</keyword>
<dbReference type="SUPFAM" id="SSF56672">
    <property type="entry name" value="DNA/RNA polymerases"/>
    <property type="match status" value="1"/>
</dbReference>
<dbReference type="SMART" id="SM00343">
    <property type="entry name" value="ZnF_C2HC"/>
    <property type="match status" value="2"/>
</dbReference>
<keyword evidence="1" id="KW-0479">Metal-binding</keyword>
<evidence type="ECO:0000259" key="3">
    <source>
        <dbReference type="PROSITE" id="PS50158"/>
    </source>
</evidence>
<feature type="domain" description="CCHC-type" evidence="3">
    <location>
        <begin position="400"/>
        <end position="415"/>
    </location>
</feature>
<dbReference type="Gene3D" id="4.10.60.10">
    <property type="entry name" value="Zinc finger, CCHC-type"/>
    <property type="match status" value="1"/>
</dbReference>
<dbReference type="Pfam" id="PF00098">
    <property type="entry name" value="zf-CCHC"/>
    <property type="match status" value="2"/>
</dbReference>
<dbReference type="AlphaFoldDB" id="A0A699HT28"/>
<gene>
    <name evidence="4" type="ORF">Tci_452195</name>
</gene>
<sequence>PWRFQWVSDEEPEALAEAPPSPDYMLGPEHPPSPDYVLGLEDPEHALLSLDFVPEPEYLEYLVDDEIHVEDQPLPIDASPASLSLSYIADSDPKEDPTEYPADRGDADDDKSSDDVEEVKEDEEDEENQAPVDSSTIPIVDPVPSAKDIEAFETNESASTPVPSPRRRTARMSIRPPTPMSATAEALIAEYASAPTPPTPPPSPLTQTSSLQTQLTITLGRIRTLESREPLHTDDPEDAGSSLNATKEKNRHNHDHPPMTNAQLKALISQGVADALVKGTDVESYSLCFQELALMCSRMFPEESDEAKKYVGGVPDMIQGSPFKSHNVARAYTAGLGEKKPYGGSKPMWPKCNYHHDGQCAPKCANCKRTGHLTRDCRSQAAAANNNQRNQGENQRVLTCFECGAQGHFKSNCPKLKNKNQGNQDGNGNVVARAYAVVHIQTPNFNVVTGTFLLNNCYALILFNTGADRSFVSTAFSSLIDIIQTTLDHGYDVRLVPGAATVAWAPNRLAPSEMKELSDQLQELFDKGFIRHSSSPWGAPVLFVKKKSGSFRMCID</sequence>
<feature type="compositionally biased region" description="Basic and acidic residues" evidence="2">
    <location>
        <begin position="91"/>
        <end position="105"/>
    </location>
</feature>
<feature type="region of interest" description="Disordered" evidence="2">
    <location>
        <begin position="73"/>
        <end position="177"/>
    </location>
</feature>
<dbReference type="GO" id="GO:0003676">
    <property type="term" value="F:nucleic acid binding"/>
    <property type="evidence" value="ECO:0007669"/>
    <property type="project" value="InterPro"/>
</dbReference>
<dbReference type="PROSITE" id="PS50158">
    <property type="entry name" value="ZF_CCHC"/>
    <property type="match status" value="2"/>
</dbReference>
<keyword evidence="4" id="KW-0548">Nucleotidyltransferase</keyword>
<name>A0A699HT28_TANCI</name>